<reference evidence="7 8" key="2">
    <citation type="journal article" date="2010" name="Stand. Genomic Sci.">
        <title>Complete genome sequence of Kribbella flavida type strain (IFO 14399).</title>
        <authorList>
            <person name="Pukall R."/>
            <person name="Lapidus A."/>
            <person name="Glavina Del Rio T."/>
            <person name="Copeland A."/>
            <person name="Tice H."/>
            <person name="Cheng J.-F."/>
            <person name="Lucas S."/>
            <person name="Chen F."/>
            <person name="Nolan M."/>
            <person name="LaButti K."/>
            <person name="Pati A."/>
            <person name="Ivanova N."/>
            <person name="Mavrommatis K."/>
            <person name="Mikhailova N."/>
            <person name="Pitluck S."/>
            <person name="Bruce D."/>
            <person name="Goodwin L."/>
            <person name="Land M."/>
            <person name="Hauser L."/>
            <person name="Chang Y.-J."/>
            <person name="Jeffries C.D."/>
            <person name="Chen A."/>
            <person name="Palaniappan K."/>
            <person name="Chain P."/>
            <person name="Rohde M."/>
            <person name="Goeker M."/>
            <person name="Bristow J."/>
            <person name="Eisen J.A."/>
            <person name="Markowitz V."/>
            <person name="Hugenholtz P."/>
            <person name="Kyrpides N.C."/>
            <person name="Klenk H.-P."/>
            <person name="Brettin T."/>
        </authorList>
    </citation>
    <scope>NUCLEOTIDE SEQUENCE [LARGE SCALE GENOMIC DNA]</scope>
    <source>
        <strain evidence="8">DSM 17836 / JCM 10339 / NBRC 14399</strain>
    </source>
</reference>
<dbReference type="InterPro" id="IPR007343">
    <property type="entry name" value="Uncharacterised_pept_Zn_put"/>
</dbReference>
<sequence length="703" mass="72028">MSDNWNPPPGRDPSEPEGEQPTGEEGTSRRDGQSPRWWTESTDKQQEYLRPDPQHPVPPPAPPGPTQWYTPGLSDQPSSHPGAPTGAGGSAAGGNSAGDSSASAAGGSSAGQASRTSAGQASGTSAGPASGSSAGGPAAGGSTQPSATPGGTSGWNQPPYSQPGTSRGQHSAPPPTGPRHGTTEGSYGRSYTGNQPTSPSGTPAASGSLGASAGAGTPGAGTPGSGRQVDGGASGAGTPGLGTSPAGTGAAAAGAAGAGAAAAGASGAGAPGSRTPGAGTPGTGTPSTGAGITSSWPSASTGPVLPQSGSSWPGPTGQQQSSQSGNPWSGATSGGYPPGYQQQSGQPGWQQPQSGGPGGPQGGQPAWQYPPIPIPQPPGPGRRRKPRQLSKGLLIGLVALAVVLVGSGITAAIQLNKDDPTVPVAVDTPTPTPSETPTETPTVTPSPTPPPPPPPKPKPKPRQLTPYEVVAKNKIYSVGVLQPTKCVEPPYRPTTFAATKAYYNRLLPCLNRTWWLALKKSGQPFRAPHVIVYANQVKTPCGTERGTRGFYCGANEAIYMPFNVDYKNYRINPMYTRAWMLNTFAHEYGHHIQQLTGIFRASFTRQATMADPNLRLLESRRRELQASCLGSAYLGTNAPYIPLRGDLLNSWKFAVANAGDEFSKPRVRDHGSKVNHNRWSIRGFNYKNPIFCNTFNTNPQYTS</sequence>
<dbReference type="EMBL" id="CP001736">
    <property type="protein sequence ID" value="ADB30132.1"/>
    <property type="molecule type" value="Genomic_DNA"/>
</dbReference>
<dbReference type="PANTHER" id="PTHR30168:SF0">
    <property type="entry name" value="INNER MEMBRANE PROTEIN"/>
    <property type="match status" value="1"/>
</dbReference>
<comment type="subcellular location">
    <subcellularLocation>
        <location evidence="1">Membrane</location>
        <topology evidence="1">Single-pass membrane protein</topology>
    </subcellularLocation>
</comment>
<feature type="compositionally biased region" description="Low complexity" evidence="5">
    <location>
        <begin position="241"/>
        <end position="265"/>
    </location>
</feature>
<evidence type="ECO:0000256" key="2">
    <source>
        <dbReference type="ARBA" id="ARBA00022692"/>
    </source>
</evidence>
<evidence type="ECO:0000256" key="5">
    <source>
        <dbReference type="SAM" id="MobiDB-lite"/>
    </source>
</evidence>
<evidence type="ECO:0000313" key="7">
    <source>
        <dbReference type="EMBL" id="ADB30132.1"/>
    </source>
</evidence>
<evidence type="ECO:0000256" key="4">
    <source>
        <dbReference type="ARBA" id="ARBA00023136"/>
    </source>
</evidence>
<dbReference type="Proteomes" id="UP000007967">
    <property type="component" value="Chromosome"/>
</dbReference>
<name>D2Q1E4_KRIFD</name>
<keyword evidence="2 6" id="KW-0812">Transmembrane</keyword>
<keyword evidence="8" id="KW-1185">Reference proteome</keyword>
<evidence type="ECO:0000256" key="1">
    <source>
        <dbReference type="ARBA" id="ARBA00004167"/>
    </source>
</evidence>
<gene>
    <name evidence="7" type="ordered locus">Kfla_1027</name>
</gene>
<feature type="region of interest" description="Disordered" evidence="5">
    <location>
        <begin position="1"/>
        <end position="386"/>
    </location>
</feature>
<organism evidence="7 8">
    <name type="scientific">Kribbella flavida (strain DSM 17836 / JCM 10339 / NBRC 14399)</name>
    <dbReference type="NCBI Taxonomy" id="479435"/>
    <lineage>
        <taxon>Bacteria</taxon>
        <taxon>Bacillati</taxon>
        <taxon>Actinomycetota</taxon>
        <taxon>Actinomycetes</taxon>
        <taxon>Propionibacteriales</taxon>
        <taxon>Kribbellaceae</taxon>
        <taxon>Kribbella</taxon>
    </lineage>
</organism>
<feature type="compositionally biased region" description="Pro residues" evidence="5">
    <location>
        <begin position="54"/>
        <end position="65"/>
    </location>
</feature>
<feature type="transmembrane region" description="Helical" evidence="6">
    <location>
        <begin position="392"/>
        <end position="413"/>
    </location>
</feature>
<feature type="compositionally biased region" description="Pro residues" evidence="5">
    <location>
        <begin position="1"/>
        <end position="11"/>
    </location>
</feature>
<feature type="compositionally biased region" description="Low complexity" evidence="5">
    <location>
        <begin position="338"/>
        <end position="354"/>
    </location>
</feature>
<dbReference type="Pfam" id="PF04228">
    <property type="entry name" value="Zn_peptidase"/>
    <property type="match status" value="1"/>
</dbReference>
<accession>D2Q1E4</accession>
<dbReference type="AlphaFoldDB" id="D2Q1E4"/>
<feature type="compositionally biased region" description="Polar residues" evidence="5">
    <location>
        <begin position="292"/>
        <end position="301"/>
    </location>
</feature>
<feature type="compositionally biased region" description="Pro residues" evidence="5">
    <location>
        <begin position="444"/>
        <end position="456"/>
    </location>
</feature>
<dbReference type="HOGENOM" id="CLU_392214_0_0_11"/>
<feature type="compositionally biased region" description="Low complexity" evidence="5">
    <location>
        <begin position="196"/>
        <end position="215"/>
    </location>
</feature>
<feature type="compositionally biased region" description="Low complexity" evidence="5">
    <location>
        <begin position="421"/>
        <end position="443"/>
    </location>
</feature>
<evidence type="ECO:0000313" key="8">
    <source>
        <dbReference type="Proteomes" id="UP000007967"/>
    </source>
</evidence>
<dbReference type="PANTHER" id="PTHR30168">
    <property type="entry name" value="PUTATIVE MEMBRANE PROTEIN YPFJ"/>
    <property type="match status" value="1"/>
</dbReference>
<proteinExistence type="predicted"/>
<protein>
    <recommendedName>
        <fullName evidence="9">Metalloprotease-like protein</fullName>
    </recommendedName>
</protein>
<feature type="region of interest" description="Disordered" evidence="5">
    <location>
        <begin position="420"/>
        <end position="463"/>
    </location>
</feature>
<dbReference type="KEGG" id="kfl:Kfla_1027"/>
<keyword evidence="3 6" id="KW-1133">Transmembrane helix</keyword>
<feature type="compositionally biased region" description="Polar residues" evidence="5">
    <location>
        <begin position="154"/>
        <end position="169"/>
    </location>
</feature>
<feature type="compositionally biased region" description="Basic and acidic residues" evidence="5">
    <location>
        <begin position="41"/>
        <end position="53"/>
    </location>
</feature>
<feature type="compositionally biased region" description="Polar residues" evidence="5">
    <location>
        <begin position="183"/>
        <end position="195"/>
    </location>
</feature>
<evidence type="ECO:0000256" key="3">
    <source>
        <dbReference type="ARBA" id="ARBA00022989"/>
    </source>
</evidence>
<dbReference type="eggNOG" id="COG2321">
    <property type="taxonomic scope" value="Bacteria"/>
</dbReference>
<dbReference type="STRING" id="479435.Kfla_1027"/>
<keyword evidence="4 6" id="KW-0472">Membrane</keyword>
<feature type="compositionally biased region" description="Low complexity" evidence="5">
    <location>
        <begin position="271"/>
        <end position="291"/>
    </location>
</feature>
<feature type="compositionally biased region" description="Pro residues" evidence="5">
    <location>
        <begin position="368"/>
        <end position="380"/>
    </location>
</feature>
<feature type="compositionally biased region" description="Low complexity" evidence="5">
    <location>
        <begin position="306"/>
        <end position="331"/>
    </location>
</feature>
<dbReference type="RefSeq" id="WP_012918688.1">
    <property type="nucleotide sequence ID" value="NC_013729.1"/>
</dbReference>
<feature type="compositionally biased region" description="Low complexity" evidence="5">
    <location>
        <begin position="97"/>
        <end position="132"/>
    </location>
</feature>
<reference evidence="8" key="1">
    <citation type="submission" date="2009-09" db="EMBL/GenBank/DDBJ databases">
        <title>The complete genome of Kribbella flavida DSM 17836.</title>
        <authorList>
            <consortium name="US DOE Joint Genome Institute (JGI-PGF)"/>
            <person name="Lucas S."/>
            <person name="Copeland A."/>
            <person name="Lapidus A."/>
            <person name="Glavina del Rio T."/>
            <person name="Dalin E."/>
            <person name="Tice H."/>
            <person name="Bruce D."/>
            <person name="Goodwin L."/>
            <person name="Pitluck S."/>
            <person name="Kyrpides N."/>
            <person name="Mavromatis K."/>
            <person name="Ivanova N."/>
            <person name="Saunders E."/>
            <person name="Brettin T."/>
            <person name="Detter J.C."/>
            <person name="Han C."/>
            <person name="Larimer F."/>
            <person name="Land M."/>
            <person name="Hauser L."/>
            <person name="Markowitz V."/>
            <person name="Cheng J.-F."/>
            <person name="Hugenholtz P."/>
            <person name="Woyke T."/>
            <person name="Wu D."/>
            <person name="Pukall R."/>
            <person name="Klenk H.-P."/>
            <person name="Eisen J.A."/>
        </authorList>
    </citation>
    <scope>NUCLEOTIDE SEQUENCE [LARGE SCALE GENOMIC DNA]</scope>
    <source>
        <strain evidence="8">DSM 17836 / JCM 10339 / NBRC 14399</strain>
    </source>
</reference>
<dbReference type="OrthoDB" id="3508456at2"/>
<feature type="compositionally biased region" description="Polar residues" evidence="5">
    <location>
        <begin position="67"/>
        <end position="76"/>
    </location>
</feature>
<dbReference type="GO" id="GO:0016020">
    <property type="term" value="C:membrane"/>
    <property type="evidence" value="ECO:0007669"/>
    <property type="project" value="UniProtKB-SubCell"/>
</dbReference>
<evidence type="ECO:0000256" key="6">
    <source>
        <dbReference type="SAM" id="Phobius"/>
    </source>
</evidence>
<feature type="compositionally biased region" description="Gly residues" evidence="5">
    <location>
        <begin position="85"/>
        <end position="96"/>
    </location>
</feature>
<evidence type="ECO:0008006" key="9">
    <source>
        <dbReference type="Google" id="ProtNLM"/>
    </source>
</evidence>